<comment type="similarity">
    <text evidence="2">Belongs to the autoinducer-2 exporter (AI-2E) (TC 2.A.86) family.</text>
</comment>
<feature type="transmembrane region" description="Helical" evidence="8">
    <location>
        <begin position="258"/>
        <end position="277"/>
    </location>
</feature>
<keyword evidence="10" id="KW-1185">Reference proteome</keyword>
<comment type="subcellular location">
    <subcellularLocation>
        <location evidence="1">Cell membrane</location>
        <topology evidence="1">Multi-pass membrane protein</topology>
    </subcellularLocation>
</comment>
<feature type="transmembrane region" description="Helical" evidence="8">
    <location>
        <begin position="284"/>
        <end position="306"/>
    </location>
</feature>
<keyword evidence="4" id="KW-1003">Cell membrane</keyword>
<dbReference type="PANTHER" id="PTHR21716:SF53">
    <property type="entry name" value="PERMEASE PERM-RELATED"/>
    <property type="match status" value="1"/>
</dbReference>
<feature type="transmembrane region" description="Helical" evidence="8">
    <location>
        <begin position="24"/>
        <end position="42"/>
    </location>
</feature>
<gene>
    <name evidence="9" type="ORF">ESP62_000700</name>
</gene>
<keyword evidence="7 8" id="KW-0472">Membrane</keyword>
<sequence>MAEQPRIRDRGVVIDDAFAGLQRWGLRLVVIAAAAYVVGWGIGHVWMVLFPVSMALIVATVLSPPVSWLRSKGAPAALAAGVVIVAFLATLGGIVTFLIPQVTEQAGEIASSASDGLQEVRNWLTGEPFNLSENQISAAIAALQDKLQDSASAISSGVFTTISTATSIIINIVLILMLSFFFIKDGHRFLPWLNTLGGHRAGDHLTEVLGRVWNTLGSFIRTQTLVSFIDALIIGIGLAILGSPLALPLAVITFFGGYIPIVGAFISGGVAVLVTLVTNDYKDALIALVIVVAVQQLEGNVLSPILQGKTMNLHPAVVLLSVTAGGSLFGITGAFLAVPVAATVAEILRYVNERIDDSVSVLAPKDDGRAAEILANDELAD</sequence>
<evidence type="ECO:0000256" key="6">
    <source>
        <dbReference type="ARBA" id="ARBA00022989"/>
    </source>
</evidence>
<reference evidence="9" key="1">
    <citation type="submission" date="2019-09" db="EMBL/GenBank/DDBJ databases">
        <authorList>
            <person name="Li J."/>
        </authorList>
    </citation>
    <scope>NUCLEOTIDE SEQUENCE [LARGE SCALE GENOMIC DNA]</scope>
    <source>
        <strain evidence="9">NRBC 14897</strain>
    </source>
</reference>
<feature type="transmembrane region" description="Helical" evidence="8">
    <location>
        <begin position="76"/>
        <end position="99"/>
    </location>
</feature>
<dbReference type="AlphaFoldDB" id="A0A641ARS9"/>
<feature type="transmembrane region" description="Helical" evidence="8">
    <location>
        <begin position="158"/>
        <end position="183"/>
    </location>
</feature>
<evidence type="ECO:0000256" key="2">
    <source>
        <dbReference type="ARBA" id="ARBA00009773"/>
    </source>
</evidence>
<comment type="caution">
    <text evidence="9">The sequence shown here is derived from an EMBL/GenBank/DDBJ whole genome shotgun (WGS) entry which is preliminary data.</text>
</comment>
<feature type="transmembrane region" description="Helical" evidence="8">
    <location>
        <begin position="48"/>
        <end position="69"/>
    </location>
</feature>
<dbReference type="OrthoDB" id="9784366at2"/>
<proteinExistence type="inferred from homology"/>
<evidence type="ECO:0000256" key="3">
    <source>
        <dbReference type="ARBA" id="ARBA00022448"/>
    </source>
</evidence>
<dbReference type="Pfam" id="PF01594">
    <property type="entry name" value="AI-2E_transport"/>
    <property type="match status" value="1"/>
</dbReference>
<evidence type="ECO:0000256" key="1">
    <source>
        <dbReference type="ARBA" id="ARBA00004651"/>
    </source>
</evidence>
<keyword evidence="3" id="KW-0813">Transport</keyword>
<dbReference type="Proteomes" id="UP001515100">
    <property type="component" value="Unassembled WGS sequence"/>
</dbReference>
<keyword evidence="6 8" id="KW-1133">Transmembrane helix</keyword>
<dbReference type="GO" id="GO:0055085">
    <property type="term" value="P:transmembrane transport"/>
    <property type="evidence" value="ECO:0007669"/>
    <property type="project" value="TreeGrafter"/>
</dbReference>
<dbReference type="GO" id="GO:0005886">
    <property type="term" value="C:plasma membrane"/>
    <property type="evidence" value="ECO:0007669"/>
    <property type="project" value="UniProtKB-SubCell"/>
</dbReference>
<evidence type="ECO:0000313" key="9">
    <source>
        <dbReference type="EMBL" id="KAA1379771.1"/>
    </source>
</evidence>
<dbReference type="InterPro" id="IPR002549">
    <property type="entry name" value="AI-2E-like"/>
</dbReference>
<name>A0A641ARS9_9ACTN</name>
<dbReference type="EMBL" id="SDPP02000001">
    <property type="protein sequence ID" value="KAA1379771.1"/>
    <property type="molecule type" value="Genomic_DNA"/>
</dbReference>
<evidence type="ECO:0000256" key="8">
    <source>
        <dbReference type="SAM" id="Phobius"/>
    </source>
</evidence>
<organism evidence="9 10">
    <name type="scientific">Aeromicrobium fastidiosum</name>
    <dbReference type="NCBI Taxonomy" id="52699"/>
    <lineage>
        <taxon>Bacteria</taxon>
        <taxon>Bacillati</taxon>
        <taxon>Actinomycetota</taxon>
        <taxon>Actinomycetes</taxon>
        <taxon>Propionibacteriales</taxon>
        <taxon>Nocardioidaceae</taxon>
        <taxon>Aeromicrobium</taxon>
    </lineage>
</organism>
<evidence type="ECO:0000256" key="5">
    <source>
        <dbReference type="ARBA" id="ARBA00022692"/>
    </source>
</evidence>
<protein>
    <submittedName>
        <fullName evidence="9">AI-2E family transporter</fullName>
    </submittedName>
</protein>
<evidence type="ECO:0000256" key="7">
    <source>
        <dbReference type="ARBA" id="ARBA00023136"/>
    </source>
</evidence>
<keyword evidence="5 8" id="KW-0812">Transmembrane</keyword>
<feature type="transmembrane region" description="Helical" evidence="8">
    <location>
        <begin position="228"/>
        <end position="252"/>
    </location>
</feature>
<feature type="transmembrane region" description="Helical" evidence="8">
    <location>
        <begin position="318"/>
        <end position="345"/>
    </location>
</feature>
<evidence type="ECO:0000256" key="4">
    <source>
        <dbReference type="ARBA" id="ARBA00022475"/>
    </source>
</evidence>
<dbReference type="PANTHER" id="PTHR21716">
    <property type="entry name" value="TRANSMEMBRANE PROTEIN"/>
    <property type="match status" value="1"/>
</dbReference>
<accession>A0A641ARS9</accession>
<dbReference type="RefSeq" id="WP_129179603.1">
    <property type="nucleotide sequence ID" value="NZ_JAGIOG010000001.1"/>
</dbReference>
<evidence type="ECO:0000313" key="10">
    <source>
        <dbReference type="Proteomes" id="UP001515100"/>
    </source>
</evidence>